<dbReference type="Proteomes" id="UP000663881">
    <property type="component" value="Unassembled WGS sequence"/>
</dbReference>
<comment type="caution">
    <text evidence="2">The sequence shown here is derived from an EMBL/GenBank/DDBJ whole genome shotgun (WGS) entry which is preliminary data.</text>
</comment>
<dbReference type="AlphaFoldDB" id="A0A820PUZ9"/>
<reference evidence="2" key="1">
    <citation type="submission" date="2021-02" db="EMBL/GenBank/DDBJ databases">
        <authorList>
            <person name="Nowell W R."/>
        </authorList>
    </citation>
    <scope>NUCLEOTIDE SEQUENCE</scope>
</reference>
<dbReference type="EMBL" id="CAJOAY010029145">
    <property type="protein sequence ID" value="CAF4410888.1"/>
    <property type="molecule type" value="Genomic_DNA"/>
</dbReference>
<feature type="region of interest" description="Disordered" evidence="1">
    <location>
        <begin position="1"/>
        <end position="38"/>
    </location>
</feature>
<feature type="compositionally biased region" description="Low complexity" evidence="1">
    <location>
        <begin position="1"/>
        <end position="16"/>
    </location>
</feature>
<evidence type="ECO:0000256" key="1">
    <source>
        <dbReference type="SAM" id="MobiDB-lite"/>
    </source>
</evidence>
<accession>A0A820PUZ9</accession>
<protein>
    <submittedName>
        <fullName evidence="2">Uncharacterized protein</fullName>
    </submittedName>
</protein>
<feature type="non-terminal residue" evidence="2">
    <location>
        <position position="1"/>
    </location>
</feature>
<sequence>MSSGSSSATSASNASKSDNKTVVSEAETDPFQGLDVSRLSAEDVVARTRLLD</sequence>
<organism evidence="2 3">
    <name type="scientific">Adineta steineri</name>
    <dbReference type="NCBI Taxonomy" id="433720"/>
    <lineage>
        <taxon>Eukaryota</taxon>
        <taxon>Metazoa</taxon>
        <taxon>Spiralia</taxon>
        <taxon>Gnathifera</taxon>
        <taxon>Rotifera</taxon>
        <taxon>Eurotatoria</taxon>
        <taxon>Bdelloidea</taxon>
        <taxon>Adinetida</taxon>
        <taxon>Adinetidae</taxon>
        <taxon>Adineta</taxon>
    </lineage>
</organism>
<gene>
    <name evidence="2" type="ORF">OKA104_LOCUS51939</name>
</gene>
<evidence type="ECO:0000313" key="3">
    <source>
        <dbReference type="Proteomes" id="UP000663881"/>
    </source>
</evidence>
<proteinExistence type="predicted"/>
<evidence type="ECO:0000313" key="2">
    <source>
        <dbReference type="EMBL" id="CAF4410888.1"/>
    </source>
</evidence>
<name>A0A820PUZ9_9BILA</name>
<feature type="non-terminal residue" evidence="2">
    <location>
        <position position="52"/>
    </location>
</feature>